<dbReference type="PANTHER" id="PTHR22883">
    <property type="entry name" value="ZINC FINGER DHHC DOMAIN CONTAINING PROTEIN"/>
    <property type="match status" value="1"/>
</dbReference>
<feature type="coiled-coil region" evidence="8">
    <location>
        <begin position="78"/>
        <end position="232"/>
    </location>
</feature>
<accession>A0ABP0PS06</accession>
<evidence type="ECO:0000256" key="7">
    <source>
        <dbReference type="RuleBase" id="RU079119"/>
    </source>
</evidence>
<feature type="region of interest" description="Disordered" evidence="9">
    <location>
        <begin position="355"/>
        <end position="377"/>
    </location>
</feature>
<comment type="domain">
    <text evidence="7">The DHHC domain is required for palmitoyltransferase activity.</text>
</comment>
<gene>
    <name evidence="11" type="ORF">CCMP2556_LOCUS38856</name>
</gene>
<keyword evidence="8" id="KW-0175">Coiled coil</keyword>
<feature type="compositionally biased region" description="Gly residues" evidence="9">
    <location>
        <begin position="367"/>
        <end position="376"/>
    </location>
</feature>
<keyword evidence="2 7" id="KW-0808">Transferase</keyword>
<dbReference type="Proteomes" id="UP001642484">
    <property type="component" value="Unassembled WGS sequence"/>
</dbReference>
<feature type="compositionally biased region" description="Basic and acidic residues" evidence="9">
    <location>
        <begin position="700"/>
        <end position="711"/>
    </location>
</feature>
<reference evidence="11 12" key="1">
    <citation type="submission" date="2024-02" db="EMBL/GenBank/DDBJ databases">
        <authorList>
            <person name="Chen Y."/>
            <person name="Shah S."/>
            <person name="Dougan E. K."/>
            <person name="Thang M."/>
            <person name="Chan C."/>
        </authorList>
    </citation>
    <scope>NUCLEOTIDE SEQUENCE [LARGE SCALE GENOMIC DNA]</scope>
</reference>
<feature type="region of interest" description="Disordered" evidence="9">
    <location>
        <begin position="659"/>
        <end position="711"/>
    </location>
</feature>
<keyword evidence="6 7" id="KW-0012">Acyltransferase</keyword>
<comment type="caution">
    <text evidence="11">The sequence shown here is derived from an EMBL/GenBank/DDBJ whole genome shotgun (WGS) entry which is preliminary data.</text>
</comment>
<keyword evidence="5 7" id="KW-0472">Membrane</keyword>
<feature type="domain" description="Palmitoyltransferase DHHC" evidence="10">
    <location>
        <begin position="477"/>
        <end position="613"/>
    </location>
</feature>
<feature type="transmembrane region" description="Helical" evidence="7">
    <location>
        <begin position="524"/>
        <end position="547"/>
    </location>
</feature>
<feature type="compositionally biased region" description="Low complexity" evidence="9">
    <location>
        <begin position="686"/>
        <end position="695"/>
    </location>
</feature>
<evidence type="ECO:0000256" key="3">
    <source>
        <dbReference type="ARBA" id="ARBA00022692"/>
    </source>
</evidence>
<feature type="transmembrane region" description="Helical" evidence="7">
    <location>
        <begin position="427"/>
        <end position="449"/>
    </location>
</feature>
<feature type="transmembrane region" description="Helical" evidence="7">
    <location>
        <begin position="574"/>
        <end position="598"/>
    </location>
</feature>
<comment type="subcellular location">
    <subcellularLocation>
        <location evidence="1">Membrane</location>
        <topology evidence="1">Multi-pass membrane protein</topology>
    </subcellularLocation>
</comment>
<keyword evidence="12" id="KW-1185">Reference proteome</keyword>
<keyword evidence="4 7" id="KW-1133">Transmembrane helix</keyword>
<feature type="region of interest" description="Disordered" evidence="9">
    <location>
        <begin position="1"/>
        <end position="72"/>
    </location>
</feature>
<evidence type="ECO:0000256" key="2">
    <source>
        <dbReference type="ARBA" id="ARBA00022679"/>
    </source>
</evidence>
<dbReference type="PROSITE" id="PS50216">
    <property type="entry name" value="DHHC"/>
    <property type="match status" value="1"/>
</dbReference>
<dbReference type="EC" id="2.3.1.225" evidence="7"/>
<dbReference type="InterPro" id="IPR039859">
    <property type="entry name" value="PFA4/ZDH16/20/ERF2-like"/>
</dbReference>
<name>A0ABP0PS06_9DINO</name>
<sequence length="711" mass="78685">MERANSLQRAHSGLARVPRAGAGGRTSDVLKRLGGALSVEGPGSPLTATVSLPLTSLETEPSEEVEKEEPCGLTPASLKHLKRQRDALQEDKARLQSELIETAKQLKELRPQVASLKQQLEEALSEHLRLQEALEASEQRASLAERRTEELTEELAHAAAEVERLKAALEEQRKLTQEVCEASGRKNEAMEKQKEKEMEELQQLVERLKLENQQQRCDLQAQQEKHAEMKRNVVVAMAAAEKAMQMHQQHSAQLEMLRSAKLAEAINQKVELHIAVPKVTLTYNNAPPLLISVAAALGEDRLQKFLDQEVFPHFEPLWVRLDGLDHAPDGSSKKAYSSRMLDRLTSAVKSFLARSQGETEGSPSSGQVGGQHGAGGESEAAALNGVRTASLTAALGVMKEAEEVIALDAVVFGLFYAPMVQDVAGQVLLTLAFSLIVVIMVAAGVHVAITDPSHPEVPWKNGKLTDADCAFDDLQQKEPFCWTCRVRQEWRTEHCNTCQRCVSKFDHHCIWLNNCVGGANYRSFWVAMMSAVAMLGLFILSGFVLLVKLSCMPELESQEYLQQAFAFPVLKNSVIAVLSLALILNLPLLVLVGTLLLFHLCISWKELTTLEYILAHITYDRALEAESPTPMSHEDGSPFFPLPRCVDWVVYRRRTRKPKAKVAPQPEEAEVEEGKAVDLVNREPSIEPISEDSPPQAGKKASEERTRSDEV</sequence>
<evidence type="ECO:0000256" key="1">
    <source>
        <dbReference type="ARBA" id="ARBA00004141"/>
    </source>
</evidence>
<protein>
    <recommendedName>
        <fullName evidence="7">Palmitoyltransferase</fullName>
        <ecNumber evidence="7">2.3.1.225</ecNumber>
    </recommendedName>
</protein>
<evidence type="ECO:0000313" key="11">
    <source>
        <dbReference type="EMBL" id="CAK9078820.1"/>
    </source>
</evidence>
<dbReference type="Pfam" id="PF01529">
    <property type="entry name" value="DHHC"/>
    <property type="match status" value="1"/>
</dbReference>
<organism evidence="11 12">
    <name type="scientific">Durusdinium trenchii</name>
    <dbReference type="NCBI Taxonomy" id="1381693"/>
    <lineage>
        <taxon>Eukaryota</taxon>
        <taxon>Sar</taxon>
        <taxon>Alveolata</taxon>
        <taxon>Dinophyceae</taxon>
        <taxon>Suessiales</taxon>
        <taxon>Symbiodiniaceae</taxon>
        <taxon>Durusdinium</taxon>
    </lineage>
</organism>
<evidence type="ECO:0000313" key="12">
    <source>
        <dbReference type="Proteomes" id="UP001642484"/>
    </source>
</evidence>
<comment type="catalytic activity">
    <reaction evidence="7">
        <text>L-cysteinyl-[protein] + hexadecanoyl-CoA = S-hexadecanoyl-L-cysteinyl-[protein] + CoA</text>
        <dbReference type="Rhea" id="RHEA:36683"/>
        <dbReference type="Rhea" id="RHEA-COMP:10131"/>
        <dbReference type="Rhea" id="RHEA-COMP:11032"/>
        <dbReference type="ChEBI" id="CHEBI:29950"/>
        <dbReference type="ChEBI" id="CHEBI:57287"/>
        <dbReference type="ChEBI" id="CHEBI:57379"/>
        <dbReference type="ChEBI" id="CHEBI:74151"/>
        <dbReference type="EC" id="2.3.1.225"/>
    </reaction>
</comment>
<dbReference type="InterPro" id="IPR001594">
    <property type="entry name" value="Palmitoyltrfase_DHHC"/>
</dbReference>
<feature type="compositionally biased region" description="Basic and acidic residues" evidence="9">
    <location>
        <begin position="672"/>
        <end position="685"/>
    </location>
</feature>
<evidence type="ECO:0000256" key="9">
    <source>
        <dbReference type="SAM" id="MobiDB-lite"/>
    </source>
</evidence>
<comment type="similarity">
    <text evidence="7">Belongs to the DHHC palmitoyltransferase family.</text>
</comment>
<evidence type="ECO:0000256" key="5">
    <source>
        <dbReference type="ARBA" id="ARBA00023136"/>
    </source>
</evidence>
<evidence type="ECO:0000256" key="8">
    <source>
        <dbReference type="SAM" id="Coils"/>
    </source>
</evidence>
<keyword evidence="3 7" id="KW-0812">Transmembrane</keyword>
<dbReference type="EMBL" id="CAXAMN010023585">
    <property type="protein sequence ID" value="CAK9078820.1"/>
    <property type="molecule type" value="Genomic_DNA"/>
</dbReference>
<proteinExistence type="inferred from homology"/>
<evidence type="ECO:0000259" key="10">
    <source>
        <dbReference type="Pfam" id="PF01529"/>
    </source>
</evidence>
<evidence type="ECO:0000256" key="6">
    <source>
        <dbReference type="ARBA" id="ARBA00023315"/>
    </source>
</evidence>
<evidence type="ECO:0000256" key="4">
    <source>
        <dbReference type="ARBA" id="ARBA00022989"/>
    </source>
</evidence>